<organism evidence="1 2">
    <name type="scientific">Paramecium sonneborni</name>
    <dbReference type="NCBI Taxonomy" id="65129"/>
    <lineage>
        <taxon>Eukaryota</taxon>
        <taxon>Sar</taxon>
        <taxon>Alveolata</taxon>
        <taxon>Ciliophora</taxon>
        <taxon>Intramacronucleata</taxon>
        <taxon>Oligohymenophorea</taxon>
        <taxon>Peniculida</taxon>
        <taxon>Parameciidae</taxon>
        <taxon>Paramecium</taxon>
    </lineage>
</organism>
<dbReference type="PANTHER" id="PTHR33706">
    <property type="entry name" value="MORN VARIANT REPEAT PROTEIN"/>
    <property type="match status" value="1"/>
</dbReference>
<accession>A0A8S1NN51</accession>
<dbReference type="Proteomes" id="UP000692954">
    <property type="component" value="Unassembled WGS sequence"/>
</dbReference>
<dbReference type="PANTHER" id="PTHR33706:SF1">
    <property type="entry name" value="TPR REPEAT PROTEIN"/>
    <property type="match status" value="1"/>
</dbReference>
<dbReference type="AlphaFoldDB" id="A0A8S1NN51"/>
<keyword evidence="2" id="KW-1185">Reference proteome</keyword>
<dbReference type="EMBL" id="CAJJDN010000056">
    <property type="protein sequence ID" value="CAD8090465.1"/>
    <property type="molecule type" value="Genomic_DNA"/>
</dbReference>
<reference evidence="1" key="1">
    <citation type="submission" date="2021-01" db="EMBL/GenBank/DDBJ databases">
        <authorList>
            <consortium name="Genoscope - CEA"/>
            <person name="William W."/>
        </authorList>
    </citation>
    <scope>NUCLEOTIDE SEQUENCE</scope>
</reference>
<sequence length="505" mass="61125">MQDHYCKLHKKFQNRWILIAPPYQNRTFCECCKFQLDKGEELFITIEEFQEKYINPLKDRIKDQKQSENVDKLCKIFKTLLCEIEKILIQMNNIKINFEEIFEDIKKQQQEFENIINNHSFENPHQFSLKEIIQLKNSNKLNDLQDQKFSYFKSFNEVVNQLENIITGFKIQIDQQDQIVSKNFQEYKDQKKDEFKWVGKKKYIGQFWNKNIEIYQKFHFNLEFCLNNEIIYEEFDGTTLRQEQIYDITKQPIILVNNEQIKNFQWVGEYEKVQKVGKWKAYWNGQIIPQIEGYYFEGMKNGFWKECSKNYCSQVNCFEQGFYCNEKRKGIWRYLYEDIEIGGGLYNDSNQKHGIWTELSDHFCSKVQIIYNGKFQNDNKTGIWVILFRDMINQPFKQMYDVNLIIYYCIFWNNPLVEADYIKFVLIKINNKTEMGQIIVFLKICRNLKDSKNFLTTLSLLIWTKNQNLPQKYIMIHHILYMKKLVQLRQENGQICGISLGRQHR</sequence>
<comment type="caution">
    <text evidence="1">The sequence shown here is derived from an EMBL/GenBank/DDBJ whole genome shotgun (WGS) entry which is preliminary data.</text>
</comment>
<name>A0A8S1NN51_9CILI</name>
<evidence type="ECO:0000313" key="1">
    <source>
        <dbReference type="EMBL" id="CAD8090465.1"/>
    </source>
</evidence>
<proteinExistence type="predicted"/>
<gene>
    <name evidence="1" type="ORF">PSON_ATCC_30995.1.T0560028</name>
</gene>
<protein>
    <submittedName>
        <fullName evidence="1">Uncharacterized protein</fullName>
    </submittedName>
</protein>
<evidence type="ECO:0000313" key="2">
    <source>
        <dbReference type="Proteomes" id="UP000692954"/>
    </source>
</evidence>